<proteinExistence type="predicted"/>
<reference evidence="2 3" key="1">
    <citation type="submission" date="2023-03" db="EMBL/GenBank/DDBJ databases">
        <title>High-quality genome of Scylla paramamosain provides insights in environmental adaptation.</title>
        <authorList>
            <person name="Zhang L."/>
        </authorList>
    </citation>
    <scope>NUCLEOTIDE SEQUENCE [LARGE SCALE GENOMIC DNA]</scope>
    <source>
        <strain evidence="2">LZ_2023a</strain>
        <tissue evidence="2">Muscle</tissue>
    </source>
</reference>
<feature type="region of interest" description="Disordered" evidence="1">
    <location>
        <begin position="1"/>
        <end position="58"/>
    </location>
</feature>
<protein>
    <submittedName>
        <fullName evidence="2">Uncharacterized protein</fullName>
    </submittedName>
</protein>
<accession>A0AAW0SFG5</accession>
<sequence>MRATKQPHHQHHKHPKTPIRTPIHPITPVPHLPNDLASRVLGERERAGGRGDVTASLIIPGAPSNTALGESTRSLALGEMGRLVGDEMGRLGKEGVMGRRVVRLGG</sequence>
<evidence type="ECO:0000313" key="3">
    <source>
        <dbReference type="Proteomes" id="UP001487740"/>
    </source>
</evidence>
<evidence type="ECO:0000313" key="2">
    <source>
        <dbReference type="EMBL" id="KAK8373801.1"/>
    </source>
</evidence>
<name>A0AAW0SFG5_SCYPA</name>
<dbReference type="Proteomes" id="UP001487740">
    <property type="component" value="Unassembled WGS sequence"/>
</dbReference>
<evidence type="ECO:0000256" key="1">
    <source>
        <dbReference type="SAM" id="MobiDB-lite"/>
    </source>
</evidence>
<dbReference type="AlphaFoldDB" id="A0AAW0SFG5"/>
<dbReference type="EMBL" id="JARAKH010000891">
    <property type="protein sequence ID" value="KAK8373801.1"/>
    <property type="molecule type" value="Genomic_DNA"/>
</dbReference>
<feature type="compositionally biased region" description="Basic residues" evidence="1">
    <location>
        <begin position="1"/>
        <end position="17"/>
    </location>
</feature>
<gene>
    <name evidence="2" type="ORF">O3P69_015555</name>
</gene>
<organism evidence="2 3">
    <name type="scientific">Scylla paramamosain</name>
    <name type="common">Mud crab</name>
    <dbReference type="NCBI Taxonomy" id="85552"/>
    <lineage>
        <taxon>Eukaryota</taxon>
        <taxon>Metazoa</taxon>
        <taxon>Ecdysozoa</taxon>
        <taxon>Arthropoda</taxon>
        <taxon>Crustacea</taxon>
        <taxon>Multicrustacea</taxon>
        <taxon>Malacostraca</taxon>
        <taxon>Eumalacostraca</taxon>
        <taxon>Eucarida</taxon>
        <taxon>Decapoda</taxon>
        <taxon>Pleocyemata</taxon>
        <taxon>Brachyura</taxon>
        <taxon>Eubrachyura</taxon>
        <taxon>Portunoidea</taxon>
        <taxon>Portunidae</taxon>
        <taxon>Portuninae</taxon>
        <taxon>Scylla</taxon>
    </lineage>
</organism>
<comment type="caution">
    <text evidence="2">The sequence shown here is derived from an EMBL/GenBank/DDBJ whole genome shotgun (WGS) entry which is preliminary data.</text>
</comment>
<keyword evidence="3" id="KW-1185">Reference proteome</keyword>